<evidence type="ECO:0000313" key="1">
    <source>
        <dbReference type="EMBL" id="AIF99140.1"/>
    </source>
</evidence>
<accession>A0A075P2A8</accession>
<dbReference type="KEGG" id="aal:EP13_10840"/>
<dbReference type="Pfam" id="PF12487">
    <property type="entry name" value="DUF3703"/>
    <property type="match status" value="1"/>
</dbReference>
<evidence type="ECO:0000313" key="3">
    <source>
        <dbReference type="EMBL" id="HBU52267.1"/>
    </source>
</evidence>
<dbReference type="STRING" id="589873.EP12_11525"/>
<organism evidence="1 4">
    <name type="scientific">Alteromonas australica</name>
    <dbReference type="NCBI Taxonomy" id="589873"/>
    <lineage>
        <taxon>Bacteria</taxon>
        <taxon>Pseudomonadati</taxon>
        <taxon>Pseudomonadota</taxon>
        <taxon>Gammaproteobacteria</taxon>
        <taxon>Alteromonadales</taxon>
        <taxon>Alteromonadaceae</taxon>
        <taxon>Alteromonas/Salinimonas group</taxon>
        <taxon>Alteromonas</taxon>
    </lineage>
</organism>
<evidence type="ECO:0000313" key="2">
    <source>
        <dbReference type="EMBL" id="HAW75818.1"/>
    </source>
</evidence>
<keyword evidence="4" id="KW-1185">Reference proteome</keyword>
<sequence length="124" mass="13658">MNRLVSQFTKNITPHVEAELRLAQLASSNNQSSKAFFHLENAHVLGQESTYWHVKVHLLMFLWAIKNTKLSECLGQAFRLVGALTKTALGLVPKGNTGGSNISPFKTLPLRPEHARAIQAAKGI</sequence>
<dbReference type="eggNOG" id="COG0671">
    <property type="taxonomic scope" value="Bacteria"/>
</dbReference>
<dbReference type="Proteomes" id="UP000056090">
    <property type="component" value="Chromosome"/>
</dbReference>
<dbReference type="Proteomes" id="UP000263517">
    <property type="component" value="Unassembled WGS sequence"/>
</dbReference>
<protein>
    <submittedName>
        <fullName evidence="2">DUF3703 domain-containing protein</fullName>
    </submittedName>
</protein>
<reference evidence="1 4" key="1">
    <citation type="submission" date="2014-06" db="EMBL/GenBank/DDBJ databases">
        <title>Genomes of Alteromonas australica, a world apart.</title>
        <authorList>
            <person name="Gonzaga A."/>
            <person name="Lopez-Perez M."/>
            <person name="Rodriguez-Valera F."/>
        </authorList>
    </citation>
    <scope>NUCLEOTIDE SEQUENCE [LARGE SCALE GENOMIC DNA]</scope>
    <source>
        <strain evidence="1 4">H 17</strain>
    </source>
</reference>
<dbReference type="EMBL" id="DONK01000203">
    <property type="protein sequence ID" value="HBU52267.1"/>
    <property type="molecule type" value="Genomic_DNA"/>
</dbReference>
<gene>
    <name evidence="2" type="ORF">DCW74_08800</name>
    <name evidence="3" type="ORF">DEB45_13505</name>
    <name evidence="1" type="ORF">EP13_10840</name>
</gene>
<proteinExistence type="predicted"/>
<dbReference type="EMBL" id="DNAN01000305">
    <property type="protein sequence ID" value="HAW75818.1"/>
    <property type="molecule type" value="Genomic_DNA"/>
</dbReference>
<evidence type="ECO:0000313" key="4">
    <source>
        <dbReference type="Proteomes" id="UP000056090"/>
    </source>
</evidence>
<evidence type="ECO:0000313" key="5">
    <source>
        <dbReference type="Proteomes" id="UP000263517"/>
    </source>
</evidence>
<evidence type="ECO:0000313" key="6">
    <source>
        <dbReference type="Proteomes" id="UP000264779"/>
    </source>
</evidence>
<name>A0A075P2A8_9ALTE</name>
<dbReference type="Proteomes" id="UP000264779">
    <property type="component" value="Unassembled WGS sequence"/>
</dbReference>
<dbReference type="AlphaFoldDB" id="A0A075P2A8"/>
<dbReference type="EMBL" id="CP008849">
    <property type="protein sequence ID" value="AIF99140.1"/>
    <property type="molecule type" value="Genomic_DNA"/>
</dbReference>
<reference evidence="5 6" key="2">
    <citation type="journal article" date="2018" name="Nat. Biotechnol.">
        <title>A standardized bacterial taxonomy based on genome phylogeny substantially revises the tree of life.</title>
        <authorList>
            <person name="Parks D.H."/>
            <person name="Chuvochina M."/>
            <person name="Waite D.W."/>
            <person name="Rinke C."/>
            <person name="Skarshewski A."/>
            <person name="Chaumeil P.A."/>
            <person name="Hugenholtz P."/>
        </authorList>
    </citation>
    <scope>NUCLEOTIDE SEQUENCE [LARGE SCALE GENOMIC DNA]</scope>
    <source>
        <strain evidence="3">UBA11621</strain>
        <strain evidence="2">UBA11978</strain>
    </source>
</reference>
<dbReference type="InterPro" id="IPR022172">
    <property type="entry name" value="DUF3703"/>
</dbReference>